<protein>
    <submittedName>
        <fullName evidence="2">SAM-dependent methyltransferase</fullName>
    </submittedName>
</protein>
<dbReference type="InterPro" id="IPR029063">
    <property type="entry name" value="SAM-dependent_MTases_sf"/>
</dbReference>
<dbReference type="PANTHER" id="PTHR43861:SF1">
    <property type="entry name" value="TRANS-ACONITATE 2-METHYLTRANSFERASE"/>
    <property type="match status" value="1"/>
</dbReference>
<organism evidence="2 3">
    <name type="scientific">Microlunatus endophyticus</name>
    <dbReference type="NCBI Taxonomy" id="1716077"/>
    <lineage>
        <taxon>Bacteria</taxon>
        <taxon>Bacillati</taxon>
        <taxon>Actinomycetota</taxon>
        <taxon>Actinomycetes</taxon>
        <taxon>Propionibacteriales</taxon>
        <taxon>Propionibacteriaceae</taxon>
        <taxon>Microlunatus</taxon>
    </lineage>
</organism>
<keyword evidence="2" id="KW-0808">Transferase</keyword>
<dbReference type="RefSeq" id="WP_188898708.1">
    <property type="nucleotide sequence ID" value="NZ_BMMZ01000025.1"/>
</dbReference>
<reference evidence="2" key="1">
    <citation type="journal article" date="2014" name="Int. J. Syst. Evol. Microbiol.">
        <title>Complete genome sequence of Corynebacterium casei LMG S-19264T (=DSM 44701T), isolated from a smear-ripened cheese.</title>
        <authorList>
            <consortium name="US DOE Joint Genome Institute (JGI-PGF)"/>
            <person name="Walter F."/>
            <person name="Albersmeier A."/>
            <person name="Kalinowski J."/>
            <person name="Ruckert C."/>
        </authorList>
    </citation>
    <scope>NUCLEOTIDE SEQUENCE</scope>
    <source>
        <strain evidence="2">CGMCC 4.7306</strain>
    </source>
</reference>
<name>A0A917W972_9ACTN</name>
<dbReference type="GO" id="GO:0008757">
    <property type="term" value="F:S-adenosylmethionine-dependent methyltransferase activity"/>
    <property type="evidence" value="ECO:0007669"/>
    <property type="project" value="InterPro"/>
</dbReference>
<keyword evidence="2" id="KW-0489">Methyltransferase</keyword>
<comment type="caution">
    <text evidence="2">The sequence shown here is derived from an EMBL/GenBank/DDBJ whole genome shotgun (WGS) entry which is preliminary data.</text>
</comment>
<dbReference type="PANTHER" id="PTHR43861">
    <property type="entry name" value="TRANS-ACONITATE 2-METHYLTRANSFERASE-RELATED"/>
    <property type="match status" value="1"/>
</dbReference>
<reference evidence="2" key="2">
    <citation type="submission" date="2020-09" db="EMBL/GenBank/DDBJ databases">
        <authorList>
            <person name="Sun Q."/>
            <person name="Zhou Y."/>
        </authorList>
    </citation>
    <scope>NUCLEOTIDE SEQUENCE</scope>
    <source>
        <strain evidence="2">CGMCC 4.7306</strain>
    </source>
</reference>
<dbReference type="Gene3D" id="3.40.50.150">
    <property type="entry name" value="Vaccinia Virus protein VP39"/>
    <property type="match status" value="1"/>
</dbReference>
<proteinExistence type="predicted"/>
<feature type="domain" description="Methyltransferase type 11" evidence="1">
    <location>
        <begin position="46"/>
        <end position="140"/>
    </location>
</feature>
<evidence type="ECO:0000313" key="3">
    <source>
        <dbReference type="Proteomes" id="UP000613840"/>
    </source>
</evidence>
<dbReference type="Proteomes" id="UP000613840">
    <property type="component" value="Unassembled WGS sequence"/>
</dbReference>
<dbReference type="Pfam" id="PF08241">
    <property type="entry name" value="Methyltransf_11"/>
    <property type="match status" value="1"/>
</dbReference>
<evidence type="ECO:0000259" key="1">
    <source>
        <dbReference type="Pfam" id="PF08241"/>
    </source>
</evidence>
<accession>A0A917W972</accession>
<dbReference type="InterPro" id="IPR013216">
    <property type="entry name" value="Methyltransf_11"/>
</dbReference>
<gene>
    <name evidence="2" type="ORF">GCM10011575_48240</name>
</gene>
<dbReference type="CDD" id="cd02440">
    <property type="entry name" value="AdoMet_MTases"/>
    <property type="match status" value="1"/>
</dbReference>
<dbReference type="SUPFAM" id="SSF53335">
    <property type="entry name" value="S-adenosyl-L-methionine-dependent methyltransferases"/>
    <property type="match status" value="1"/>
</dbReference>
<keyword evidence="3" id="KW-1185">Reference proteome</keyword>
<dbReference type="AlphaFoldDB" id="A0A917W972"/>
<sequence length="231" mass="25548">MSSNLAYHGPTGDYFADNAATGTWNAYIDRPAMLDLIGNVDGQQILDAGCGAGHHAASLVDRGASVLGLEGSAALVEHARSRLDDRAEIRHCDLDEPLDTLADSSFDGVLCALVLHHLRSRTKFLSEVFRVLRPGGWFAISTTHPTSDWQCFNDSYFSQEWVDLALRDGTHTIHYQRMTLEAILSEVLSAGFVLERLVEPRPAETLREVNPAAYNELLQHPSLLALRLRRP</sequence>
<dbReference type="EMBL" id="BMMZ01000025">
    <property type="protein sequence ID" value="GGL84324.1"/>
    <property type="molecule type" value="Genomic_DNA"/>
</dbReference>
<evidence type="ECO:0000313" key="2">
    <source>
        <dbReference type="EMBL" id="GGL84324.1"/>
    </source>
</evidence>
<dbReference type="GO" id="GO:0032259">
    <property type="term" value="P:methylation"/>
    <property type="evidence" value="ECO:0007669"/>
    <property type="project" value="UniProtKB-KW"/>
</dbReference>